<sequence>MYNPLLYLIGFFFEIIELNIKLIIKFFIKTSDTVSLTKN</sequence>
<dbReference type="EMBL" id="LAZR01002290">
    <property type="protein sequence ID" value="KKN31941.1"/>
    <property type="molecule type" value="Genomic_DNA"/>
</dbReference>
<proteinExistence type="predicted"/>
<organism evidence="2">
    <name type="scientific">marine sediment metagenome</name>
    <dbReference type="NCBI Taxonomy" id="412755"/>
    <lineage>
        <taxon>unclassified sequences</taxon>
        <taxon>metagenomes</taxon>
        <taxon>ecological metagenomes</taxon>
    </lineage>
</organism>
<evidence type="ECO:0000256" key="1">
    <source>
        <dbReference type="SAM" id="Phobius"/>
    </source>
</evidence>
<keyword evidence="1" id="KW-1133">Transmembrane helix</keyword>
<keyword evidence="1" id="KW-0472">Membrane</keyword>
<protein>
    <submittedName>
        <fullName evidence="2">Uncharacterized protein</fullName>
    </submittedName>
</protein>
<name>A0A0F9S4H8_9ZZZZ</name>
<gene>
    <name evidence="2" type="ORF">LCGC14_0818900</name>
</gene>
<comment type="caution">
    <text evidence="2">The sequence shown here is derived from an EMBL/GenBank/DDBJ whole genome shotgun (WGS) entry which is preliminary data.</text>
</comment>
<evidence type="ECO:0000313" key="2">
    <source>
        <dbReference type="EMBL" id="KKN31941.1"/>
    </source>
</evidence>
<feature type="transmembrane region" description="Helical" evidence="1">
    <location>
        <begin position="6"/>
        <end position="28"/>
    </location>
</feature>
<dbReference type="AlphaFoldDB" id="A0A0F9S4H8"/>
<accession>A0A0F9S4H8</accession>
<keyword evidence="1" id="KW-0812">Transmembrane</keyword>
<reference evidence="2" key="1">
    <citation type="journal article" date="2015" name="Nature">
        <title>Complex archaea that bridge the gap between prokaryotes and eukaryotes.</title>
        <authorList>
            <person name="Spang A."/>
            <person name="Saw J.H."/>
            <person name="Jorgensen S.L."/>
            <person name="Zaremba-Niedzwiedzka K."/>
            <person name="Martijn J."/>
            <person name="Lind A.E."/>
            <person name="van Eijk R."/>
            <person name="Schleper C."/>
            <person name="Guy L."/>
            <person name="Ettema T.J."/>
        </authorList>
    </citation>
    <scope>NUCLEOTIDE SEQUENCE</scope>
</reference>